<keyword evidence="4" id="KW-1185">Reference proteome</keyword>
<dbReference type="SUPFAM" id="SSF56219">
    <property type="entry name" value="DNase I-like"/>
    <property type="match status" value="1"/>
</dbReference>
<keyword evidence="3" id="KW-0378">Hydrolase</keyword>
<dbReference type="GO" id="GO:0004519">
    <property type="term" value="F:endonuclease activity"/>
    <property type="evidence" value="ECO:0007669"/>
    <property type="project" value="UniProtKB-KW"/>
</dbReference>
<evidence type="ECO:0000313" key="3">
    <source>
        <dbReference type="EMBL" id="GGN93020.1"/>
    </source>
</evidence>
<name>A0A830GL37_9EURY</name>
<dbReference type="GO" id="GO:0000175">
    <property type="term" value="F:3'-5'-RNA exonuclease activity"/>
    <property type="evidence" value="ECO:0007669"/>
    <property type="project" value="TreeGrafter"/>
</dbReference>
<dbReference type="AlphaFoldDB" id="A0A830GL37"/>
<sequence>MEPVRVMSFNVRYDAPEDGLDNWSHRRRLVAGTIRYHAPDVVGVQEAQRHQILELETLLPTYDWVGDPRDTVEAGGEHTAIGYRTARFDCEGTDTFWLSETPETPGSVGWDARHPRVATWGRLRDRATGDALLAVNTHLDHIGAEAREKGIDLVLSRLNRVVEGEAVVLSGDFNCVVGAPAHQRTDGHTLPDGRTLEDARDRTPVRHGPTTTRTDFHDLVPEMGIDHVFVSEGVAVDSWAAVTDRDDDHYASDHLPVAVDCRF</sequence>
<dbReference type="InterPro" id="IPR036691">
    <property type="entry name" value="Endo/exonu/phosph_ase_sf"/>
</dbReference>
<dbReference type="Proteomes" id="UP000605784">
    <property type="component" value="Unassembled WGS sequence"/>
</dbReference>
<evidence type="ECO:0000259" key="2">
    <source>
        <dbReference type="Pfam" id="PF03372"/>
    </source>
</evidence>
<proteinExistence type="predicted"/>
<feature type="region of interest" description="Disordered" evidence="1">
    <location>
        <begin position="183"/>
        <end position="216"/>
    </location>
</feature>
<organism evidence="3 4">
    <name type="scientific">Haloarcula pellucida</name>
    <dbReference type="NCBI Taxonomy" id="1427151"/>
    <lineage>
        <taxon>Archaea</taxon>
        <taxon>Methanobacteriati</taxon>
        <taxon>Methanobacteriota</taxon>
        <taxon>Stenosarchaea group</taxon>
        <taxon>Halobacteria</taxon>
        <taxon>Halobacteriales</taxon>
        <taxon>Haloarculaceae</taxon>
        <taxon>Haloarcula</taxon>
    </lineage>
</organism>
<dbReference type="InterPro" id="IPR005135">
    <property type="entry name" value="Endo/exonuclease/phosphatase"/>
</dbReference>
<dbReference type="Pfam" id="PF03372">
    <property type="entry name" value="Exo_endo_phos"/>
    <property type="match status" value="1"/>
</dbReference>
<accession>A0A830GL37</accession>
<evidence type="ECO:0000313" key="4">
    <source>
        <dbReference type="Proteomes" id="UP000605784"/>
    </source>
</evidence>
<feature type="domain" description="Endonuclease/exonuclease/phosphatase" evidence="2">
    <location>
        <begin position="7"/>
        <end position="254"/>
    </location>
</feature>
<keyword evidence="3" id="KW-0255">Endonuclease</keyword>
<keyword evidence="3" id="KW-0540">Nuclease</keyword>
<dbReference type="CDD" id="cd09083">
    <property type="entry name" value="EEP-1"/>
    <property type="match status" value="1"/>
</dbReference>
<dbReference type="Gene3D" id="3.60.10.10">
    <property type="entry name" value="Endonuclease/exonuclease/phosphatase"/>
    <property type="match status" value="1"/>
</dbReference>
<dbReference type="EMBL" id="BMOU01000002">
    <property type="protein sequence ID" value="GGN93020.1"/>
    <property type="molecule type" value="Genomic_DNA"/>
</dbReference>
<protein>
    <submittedName>
        <fullName evidence="3">Endonuclease</fullName>
    </submittedName>
</protein>
<dbReference type="RefSeq" id="WP_188996610.1">
    <property type="nucleotide sequence ID" value="NZ_BMOU01000002.1"/>
</dbReference>
<dbReference type="InterPro" id="IPR050410">
    <property type="entry name" value="CCR4/nocturin_mRNA_transcr"/>
</dbReference>
<evidence type="ECO:0000256" key="1">
    <source>
        <dbReference type="SAM" id="MobiDB-lite"/>
    </source>
</evidence>
<dbReference type="PANTHER" id="PTHR12121:SF36">
    <property type="entry name" value="ENDONUCLEASE_EXONUCLEASE_PHOSPHATASE DOMAIN-CONTAINING PROTEIN"/>
    <property type="match status" value="1"/>
</dbReference>
<gene>
    <name evidence="3" type="ORF">GCM10009030_17990</name>
</gene>
<reference evidence="3" key="1">
    <citation type="journal article" date="2014" name="Int. J. Syst. Evol. Microbiol.">
        <title>Complete genome sequence of Corynebacterium casei LMG S-19264T (=DSM 44701T), isolated from a smear-ripened cheese.</title>
        <authorList>
            <consortium name="US DOE Joint Genome Institute (JGI-PGF)"/>
            <person name="Walter F."/>
            <person name="Albersmeier A."/>
            <person name="Kalinowski J."/>
            <person name="Ruckert C."/>
        </authorList>
    </citation>
    <scope>NUCLEOTIDE SEQUENCE</scope>
    <source>
        <strain evidence="3">JCM 17820</strain>
    </source>
</reference>
<feature type="compositionally biased region" description="Basic and acidic residues" evidence="1">
    <location>
        <begin position="183"/>
        <end position="204"/>
    </location>
</feature>
<comment type="caution">
    <text evidence="3">The sequence shown here is derived from an EMBL/GenBank/DDBJ whole genome shotgun (WGS) entry which is preliminary data.</text>
</comment>
<dbReference type="PANTHER" id="PTHR12121">
    <property type="entry name" value="CARBON CATABOLITE REPRESSOR PROTEIN 4"/>
    <property type="match status" value="1"/>
</dbReference>
<reference evidence="3" key="2">
    <citation type="submission" date="2020-09" db="EMBL/GenBank/DDBJ databases">
        <authorList>
            <person name="Sun Q."/>
            <person name="Ohkuma M."/>
        </authorList>
    </citation>
    <scope>NUCLEOTIDE SEQUENCE</scope>
    <source>
        <strain evidence="3">JCM 17820</strain>
    </source>
</reference>